<dbReference type="Pfam" id="PF05970">
    <property type="entry name" value="PIF1"/>
    <property type="match status" value="1"/>
</dbReference>
<evidence type="ECO:0000313" key="5">
    <source>
        <dbReference type="EMBL" id="KAG5601288.1"/>
    </source>
</evidence>
<dbReference type="EC" id="5.6.2.3" evidence="1"/>
<dbReference type="Gene3D" id="2.40.50.140">
    <property type="entry name" value="Nucleic acid-binding proteins"/>
    <property type="match status" value="2"/>
</dbReference>
<keyword evidence="1" id="KW-0067">ATP-binding</keyword>
<accession>A0A9J5YNJ1</accession>
<keyword evidence="1" id="KW-0378">Hydrolase</keyword>
<dbReference type="OrthoDB" id="1303239at2759"/>
<comment type="catalytic activity">
    <reaction evidence="1">
        <text>ATP + H2O = ADP + phosphate + H(+)</text>
        <dbReference type="Rhea" id="RHEA:13065"/>
        <dbReference type="ChEBI" id="CHEBI:15377"/>
        <dbReference type="ChEBI" id="CHEBI:15378"/>
        <dbReference type="ChEBI" id="CHEBI:30616"/>
        <dbReference type="ChEBI" id="CHEBI:43474"/>
        <dbReference type="ChEBI" id="CHEBI:456216"/>
        <dbReference type="EC" id="5.6.2.3"/>
    </reaction>
</comment>
<evidence type="ECO:0000256" key="2">
    <source>
        <dbReference type="SAM" id="MobiDB-lite"/>
    </source>
</evidence>
<reference evidence="5 6" key="1">
    <citation type="submission" date="2020-09" db="EMBL/GenBank/DDBJ databases">
        <title>De no assembly of potato wild relative species, Solanum commersonii.</title>
        <authorList>
            <person name="Cho K."/>
        </authorList>
    </citation>
    <scope>NUCLEOTIDE SEQUENCE [LARGE SCALE GENOMIC DNA]</scope>
    <source>
        <strain evidence="5">LZ3.2</strain>
        <tissue evidence="5">Leaf</tissue>
    </source>
</reference>
<proteinExistence type="inferred from homology"/>
<dbReference type="SUPFAM" id="SSF50249">
    <property type="entry name" value="Nucleic acid-binding proteins"/>
    <property type="match status" value="1"/>
</dbReference>
<dbReference type="GO" id="GO:0006310">
    <property type="term" value="P:DNA recombination"/>
    <property type="evidence" value="ECO:0007669"/>
    <property type="project" value="UniProtKB-KW"/>
</dbReference>
<feature type="domain" description="DNA helicase Pif1-like DEAD-box helicase" evidence="3">
    <location>
        <begin position="160"/>
        <end position="364"/>
    </location>
</feature>
<feature type="compositionally biased region" description="Basic and acidic residues" evidence="2">
    <location>
        <begin position="922"/>
        <end position="933"/>
    </location>
</feature>
<dbReference type="InterPro" id="IPR027417">
    <property type="entry name" value="P-loop_NTPase"/>
</dbReference>
<comment type="caution">
    <text evidence="5">The sequence shown here is derived from an EMBL/GenBank/DDBJ whole genome shotgun (WGS) entry which is preliminary data.</text>
</comment>
<dbReference type="InterPro" id="IPR010285">
    <property type="entry name" value="DNA_helicase_pif1-like_DEAD"/>
</dbReference>
<keyword evidence="1" id="KW-0227">DNA damage</keyword>
<protein>
    <recommendedName>
        <fullName evidence="1">ATP-dependent DNA helicase</fullName>
        <ecNumber evidence="1">5.6.2.3</ecNumber>
    </recommendedName>
</protein>
<keyword evidence="1" id="KW-0547">Nucleotide-binding</keyword>
<feature type="domain" description="DNA helicase Pif1-like 2B" evidence="4">
    <location>
        <begin position="457"/>
        <end position="502"/>
    </location>
</feature>
<dbReference type="GO" id="GO:0043139">
    <property type="term" value="F:5'-3' DNA helicase activity"/>
    <property type="evidence" value="ECO:0007669"/>
    <property type="project" value="UniProtKB-EC"/>
</dbReference>
<comment type="similarity">
    <text evidence="1">Belongs to the helicase family.</text>
</comment>
<dbReference type="GO" id="GO:0016787">
    <property type="term" value="F:hydrolase activity"/>
    <property type="evidence" value="ECO:0007669"/>
    <property type="project" value="UniProtKB-KW"/>
</dbReference>
<dbReference type="EMBL" id="JACXVP010000006">
    <property type="protein sequence ID" value="KAG5601288.1"/>
    <property type="molecule type" value="Genomic_DNA"/>
</dbReference>
<dbReference type="Gene3D" id="3.40.50.300">
    <property type="entry name" value="P-loop containing nucleotide triphosphate hydrolases"/>
    <property type="match status" value="1"/>
</dbReference>
<comment type="cofactor">
    <cofactor evidence="1">
        <name>Mg(2+)</name>
        <dbReference type="ChEBI" id="CHEBI:18420"/>
    </cofactor>
</comment>
<dbReference type="PANTHER" id="PTHR10492">
    <property type="match status" value="1"/>
</dbReference>
<dbReference type="Pfam" id="PF21530">
    <property type="entry name" value="Pif1_2B_dom"/>
    <property type="match status" value="1"/>
</dbReference>
<dbReference type="InterPro" id="IPR049163">
    <property type="entry name" value="Pif1-like_2B_dom"/>
</dbReference>
<dbReference type="InterPro" id="IPR012340">
    <property type="entry name" value="NA-bd_OB-fold"/>
</dbReference>
<keyword evidence="1" id="KW-0347">Helicase</keyword>
<keyword evidence="6" id="KW-1185">Reference proteome</keyword>
<dbReference type="SUPFAM" id="SSF52540">
    <property type="entry name" value="P-loop containing nucleoside triphosphate hydrolases"/>
    <property type="match status" value="2"/>
</dbReference>
<dbReference type="Proteomes" id="UP000824120">
    <property type="component" value="Chromosome 6"/>
</dbReference>
<dbReference type="GO" id="GO:0000723">
    <property type="term" value="P:telomere maintenance"/>
    <property type="evidence" value="ECO:0007669"/>
    <property type="project" value="InterPro"/>
</dbReference>
<gene>
    <name evidence="5" type="ORF">H5410_032658</name>
</gene>
<evidence type="ECO:0000256" key="1">
    <source>
        <dbReference type="RuleBase" id="RU363044"/>
    </source>
</evidence>
<evidence type="ECO:0000259" key="3">
    <source>
        <dbReference type="Pfam" id="PF05970"/>
    </source>
</evidence>
<name>A0A9J5YNJ1_SOLCO</name>
<dbReference type="GO" id="GO:0006281">
    <property type="term" value="P:DNA repair"/>
    <property type="evidence" value="ECO:0007669"/>
    <property type="project" value="UniProtKB-KW"/>
</dbReference>
<keyword evidence="1" id="KW-0233">DNA recombination</keyword>
<dbReference type="PANTHER" id="PTHR10492:SF100">
    <property type="entry name" value="ATP-DEPENDENT DNA HELICASE"/>
    <property type="match status" value="1"/>
</dbReference>
<evidence type="ECO:0000259" key="4">
    <source>
        <dbReference type="Pfam" id="PF21530"/>
    </source>
</evidence>
<dbReference type="AlphaFoldDB" id="A0A9J5YNJ1"/>
<organism evidence="5 6">
    <name type="scientific">Solanum commersonii</name>
    <name type="common">Commerson's wild potato</name>
    <name type="synonym">Commerson's nightshade</name>
    <dbReference type="NCBI Taxonomy" id="4109"/>
    <lineage>
        <taxon>Eukaryota</taxon>
        <taxon>Viridiplantae</taxon>
        <taxon>Streptophyta</taxon>
        <taxon>Embryophyta</taxon>
        <taxon>Tracheophyta</taxon>
        <taxon>Spermatophyta</taxon>
        <taxon>Magnoliopsida</taxon>
        <taxon>eudicotyledons</taxon>
        <taxon>Gunneridae</taxon>
        <taxon>Pentapetalae</taxon>
        <taxon>asterids</taxon>
        <taxon>lamiids</taxon>
        <taxon>Solanales</taxon>
        <taxon>Solanaceae</taxon>
        <taxon>Solanoideae</taxon>
        <taxon>Solaneae</taxon>
        <taxon>Solanum</taxon>
    </lineage>
</organism>
<dbReference type="GO" id="GO:0005524">
    <property type="term" value="F:ATP binding"/>
    <property type="evidence" value="ECO:0007669"/>
    <property type="project" value="UniProtKB-KW"/>
</dbReference>
<keyword evidence="1" id="KW-0234">DNA repair</keyword>
<evidence type="ECO:0000313" key="6">
    <source>
        <dbReference type="Proteomes" id="UP000824120"/>
    </source>
</evidence>
<feature type="region of interest" description="Disordered" evidence="2">
    <location>
        <begin position="907"/>
        <end position="935"/>
    </location>
</feature>
<sequence length="1008" mass="114687">MNIRGPKSYEDLRTVNGRYYNTFRKAAEKNGLLASENNLIECMSEAANYQMSYSHRHLFATLLAYCNPANPKKLWQKFQCPMSEDFQNIPSIQTNNICCSVLNHINDILHSMGHNINEFNLISKTISSTTSSNIMQQARDIHLKRNIIVTNEDLLLHTHLNKEQQKAYNVILDRISLNKSGAFFIDGPEGTGKTYLYRALLATVRSKRFIALATATFGVAASVLPGGRTAHSLFKLPIDTRENCTCNISKQSSLASLIRDAKLIVWDEVSMAKKKLIETFDSFLKDIMNIDTLFGGKVVVFGGDFRQTLSVIQNDKKEDFINESLLNSTIWNHLEKYQLMQNMRARTDSTFCENLLKIGNGKESVNSLGKIEIPPSFLIPYVNGKESLDILFKSIHPNLHMLTKDVSSITSRVILTTKNDFVAEINEMFIQKFSGNTMTFVEIDETVEPKDQSQYEDFLHTLNPSGLPPYKLTLKRNSPVILLRNLNPSEGLCNGTRLICLNFNTHVISAKIVSGDFKGKHKMEQNIRICKLTPQSSDWICKIQIVEICGPAERKEKRVKYLNMILQDKQVVTTPTAICEKLEYFKRTRMQPSSSKYEKPLHAFELVFDKKSVLVEVEENDVDTLPLPTKLTLTSFTDIRHQVLQATTDLNKKEFDILAIAVNYFSPRYLMSMNKWLQELIVMDIFKHTFTFTIWDQTIMDNEGNKLLQQLHEYPIILARRIRGSRYNGVSLTTKFNTTILIDPPYAHSQQLRAWITENKATLTSFTLRSTSKSGSLISIPVEVILITNAESQEGRSLSDHHANSLYELWSTQNAHLQYRFNINLEDNSSTTTRMIMNKEGEKLLSLTAEQIYERTSTKSNCPPMKDLHTDFINKIFSIRAKKVFARAPNTTATKLYIQSCMEKKYTTHPPTAPNKTNIQEASKRKQHVEPEQVSKQAESSLLKMKQKKYKACSLLEISSNQSVAPPLCTVSTLPQRPVNSFCQNSIQNPTSTTLPATAPLTPVFPFY</sequence>